<organism evidence="1 2">
    <name type="scientific">Curtobacterium herbarum</name>
    <dbReference type="NCBI Taxonomy" id="150122"/>
    <lineage>
        <taxon>Bacteria</taxon>
        <taxon>Bacillati</taxon>
        <taxon>Actinomycetota</taxon>
        <taxon>Actinomycetes</taxon>
        <taxon>Micrococcales</taxon>
        <taxon>Microbacteriaceae</taxon>
        <taxon>Curtobacterium</taxon>
    </lineage>
</organism>
<dbReference type="Proteomes" id="UP001501742">
    <property type="component" value="Unassembled WGS sequence"/>
</dbReference>
<dbReference type="EMBL" id="BAAAJX010000005">
    <property type="protein sequence ID" value="GAA1493139.1"/>
    <property type="molecule type" value="Genomic_DNA"/>
</dbReference>
<accession>A0ABN1ZC29</accession>
<evidence type="ECO:0000313" key="2">
    <source>
        <dbReference type="Proteomes" id="UP001501742"/>
    </source>
</evidence>
<sequence>MSAVRTPAQCAARNLPSPYWLHGNNARVPSCYRLVGAKADATGSRIGIIPLVGPIVDTKESLEETRSGR</sequence>
<protein>
    <submittedName>
        <fullName evidence="1">Uncharacterized protein</fullName>
    </submittedName>
</protein>
<comment type="caution">
    <text evidence="1">The sequence shown here is derived from an EMBL/GenBank/DDBJ whole genome shotgun (WGS) entry which is preliminary data.</text>
</comment>
<name>A0ABN1ZC29_9MICO</name>
<evidence type="ECO:0000313" key="1">
    <source>
        <dbReference type="EMBL" id="GAA1493139.1"/>
    </source>
</evidence>
<proteinExistence type="predicted"/>
<reference evidence="1 2" key="1">
    <citation type="journal article" date="2019" name="Int. J. Syst. Evol. Microbiol.">
        <title>The Global Catalogue of Microorganisms (GCM) 10K type strain sequencing project: providing services to taxonomists for standard genome sequencing and annotation.</title>
        <authorList>
            <consortium name="The Broad Institute Genomics Platform"/>
            <consortium name="The Broad Institute Genome Sequencing Center for Infectious Disease"/>
            <person name="Wu L."/>
            <person name="Ma J."/>
        </authorList>
    </citation>
    <scope>NUCLEOTIDE SEQUENCE [LARGE SCALE GENOMIC DNA]</scope>
    <source>
        <strain evidence="1 2">JCM 12140</strain>
    </source>
</reference>
<keyword evidence="2" id="KW-1185">Reference proteome</keyword>
<gene>
    <name evidence="1" type="ORF">GCM10009627_14850</name>
</gene>